<evidence type="ECO:0000313" key="4">
    <source>
        <dbReference type="Proteomes" id="UP001075354"/>
    </source>
</evidence>
<dbReference type="GO" id="GO:0051864">
    <property type="term" value="F:histone H3K36 demethylase activity"/>
    <property type="evidence" value="ECO:0007669"/>
    <property type="project" value="TreeGrafter"/>
</dbReference>
<dbReference type="PANTHER" id="PTHR10694">
    <property type="entry name" value="LYSINE-SPECIFIC DEMETHYLASE"/>
    <property type="match status" value="1"/>
</dbReference>
<accession>A0AAV7X798</accession>
<dbReference type="PANTHER" id="PTHR10694:SF7">
    <property type="entry name" value="[HISTONE H3]-TRIMETHYL-L-LYSINE(9) DEMETHYLASE"/>
    <property type="match status" value="1"/>
</dbReference>
<sequence>MWTDVKLDPGGVPTVFVTDDHMRDFPKFMDHVIREKIGIEMGCFKVVGLVSSTTLEDLCAFAREYLLKLRRPQGVEVIEGNKFAYPVRQSFYFGSHSEHLYGSQQRICTPAQFSSFVQKVSETETFKTSPCCENALSKSVLDVEAHFWNVIGPAAAKSSGLGKSFSKSSVNALLEKAAEVRRMLDPYSKNIDFKTESFESVSLRRSQKKSISKCDPILCCPGIPLDNKAFPITSGFDLSNLGTLLDCHREKYPGLAHPYLYIASNHASFAWHIKEKALFSANILHFGAPSVWFVAGPRHFKKFSEVAKLFPLDPGQVSCASVLMHKYLMVSRDLLAKHGIPVQAVIQRQNEIIITYPYASHAGFHTGWNISQAVKFADPWPSQITMDIKEMIAVVRPDLLVMYMKRDYTNLALAVADNQFLKILGTLPFLNPSKDTGANVWASPAEEGESGKGLSNKEKSEMVNSSHYKGGRYVLHCPKKGCPKTLEGGRCHIPRMVAHIRKKHSTEPDLMLWIFREIDVMSSIDAQGFIVSPKHCSRVTPAGSGS</sequence>
<evidence type="ECO:0000256" key="1">
    <source>
        <dbReference type="SAM" id="MobiDB-lite"/>
    </source>
</evidence>
<feature type="region of interest" description="Disordered" evidence="1">
    <location>
        <begin position="440"/>
        <end position="460"/>
    </location>
</feature>
<dbReference type="PROSITE" id="PS51184">
    <property type="entry name" value="JMJC"/>
    <property type="match status" value="1"/>
</dbReference>
<dbReference type="Gene3D" id="2.60.120.650">
    <property type="entry name" value="Cupin"/>
    <property type="match status" value="1"/>
</dbReference>
<dbReference type="SMART" id="SM00558">
    <property type="entry name" value="JmjC"/>
    <property type="match status" value="1"/>
</dbReference>
<comment type="caution">
    <text evidence="3">The sequence shown here is derived from an EMBL/GenBank/DDBJ whole genome shotgun (WGS) entry which is preliminary data.</text>
</comment>
<name>A0AAV7X798_9NEOP</name>
<reference evidence="3" key="1">
    <citation type="submission" date="2022-12" db="EMBL/GenBank/DDBJ databases">
        <title>Chromosome-level genome assembly of the bean flower thrips Megalurothrips usitatus.</title>
        <authorList>
            <person name="Ma L."/>
            <person name="Liu Q."/>
            <person name="Li H."/>
            <person name="Cai W."/>
        </authorList>
    </citation>
    <scope>NUCLEOTIDE SEQUENCE</scope>
    <source>
        <strain evidence="3">Cailab_2022a</strain>
    </source>
</reference>
<proteinExistence type="predicted"/>
<dbReference type="GO" id="GO:0010468">
    <property type="term" value="P:regulation of gene expression"/>
    <property type="evidence" value="ECO:0007669"/>
    <property type="project" value="TreeGrafter"/>
</dbReference>
<dbReference type="AlphaFoldDB" id="A0AAV7X798"/>
<feature type="domain" description="JmjC" evidence="2">
    <location>
        <begin position="230"/>
        <end position="393"/>
    </location>
</feature>
<dbReference type="GO" id="GO:0000785">
    <property type="term" value="C:chromatin"/>
    <property type="evidence" value="ECO:0007669"/>
    <property type="project" value="TreeGrafter"/>
</dbReference>
<gene>
    <name evidence="3" type="ORF">ONE63_003435</name>
</gene>
<dbReference type="GO" id="GO:0032454">
    <property type="term" value="F:histone H3K9 demethylase activity"/>
    <property type="evidence" value="ECO:0007669"/>
    <property type="project" value="TreeGrafter"/>
</dbReference>
<evidence type="ECO:0000259" key="2">
    <source>
        <dbReference type="PROSITE" id="PS51184"/>
    </source>
</evidence>
<dbReference type="InterPro" id="IPR003347">
    <property type="entry name" value="JmjC_dom"/>
</dbReference>
<evidence type="ECO:0000313" key="3">
    <source>
        <dbReference type="EMBL" id="KAJ1521800.1"/>
    </source>
</evidence>
<dbReference type="SUPFAM" id="SSF51197">
    <property type="entry name" value="Clavaminate synthase-like"/>
    <property type="match status" value="1"/>
</dbReference>
<protein>
    <recommendedName>
        <fullName evidence="2">JmjC domain-containing protein</fullName>
    </recommendedName>
</protein>
<dbReference type="GO" id="GO:0005634">
    <property type="term" value="C:nucleus"/>
    <property type="evidence" value="ECO:0007669"/>
    <property type="project" value="TreeGrafter"/>
</dbReference>
<organism evidence="3 4">
    <name type="scientific">Megalurothrips usitatus</name>
    <name type="common">bean blossom thrips</name>
    <dbReference type="NCBI Taxonomy" id="439358"/>
    <lineage>
        <taxon>Eukaryota</taxon>
        <taxon>Metazoa</taxon>
        <taxon>Ecdysozoa</taxon>
        <taxon>Arthropoda</taxon>
        <taxon>Hexapoda</taxon>
        <taxon>Insecta</taxon>
        <taxon>Pterygota</taxon>
        <taxon>Neoptera</taxon>
        <taxon>Paraneoptera</taxon>
        <taxon>Thysanoptera</taxon>
        <taxon>Terebrantia</taxon>
        <taxon>Thripoidea</taxon>
        <taxon>Thripidae</taxon>
        <taxon>Megalurothrips</taxon>
    </lineage>
</organism>
<keyword evidence="4" id="KW-1185">Reference proteome</keyword>
<dbReference type="EMBL" id="JAPTSV010000013">
    <property type="protein sequence ID" value="KAJ1521800.1"/>
    <property type="molecule type" value="Genomic_DNA"/>
</dbReference>
<dbReference type="Pfam" id="PF02373">
    <property type="entry name" value="JmjC"/>
    <property type="match status" value="1"/>
</dbReference>
<dbReference type="Proteomes" id="UP001075354">
    <property type="component" value="Chromosome 13"/>
</dbReference>